<name>A0A6I6CZS9_9GAMM</name>
<gene>
    <name evidence="1" type="ORF">GM160_08555</name>
</gene>
<proteinExistence type="predicted"/>
<keyword evidence="2" id="KW-1185">Reference proteome</keyword>
<organism evidence="1 2">
    <name type="scientific">Guyparkeria halophila</name>
    <dbReference type="NCBI Taxonomy" id="47960"/>
    <lineage>
        <taxon>Bacteria</taxon>
        <taxon>Pseudomonadati</taxon>
        <taxon>Pseudomonadota</taxon>
        <taxon>Gammaproteobacteria</taxon>
        <taxon>Chromatiales</taxon>
        <taxon>Thioalkalibacteraceae</taxon>
        <taxon>Guyparkeria</taxon>
    </lineage>
</organism>
<accession>A0A6I6CZS9</accession>
<dbReference type="RefSeq" id="WP_156574573.1">
    <property type="nucleotide sequence ID" value="NZ_CP046415.1"/>
</dbReference>
<sequence length="104" mass="11305">MQTYHDDVIDFWANIFRACRLSTTGLDLETFLEAPAQHLERLGLSDAVEMLAGGHLPLLPEQAAVRREIDARFPHAPAINPVPQSAATRAGAFLPPPTFLATAS</sequence>
<dbReference type="KEGG" id="ghl:GM160_08555"/>
<evidence type="ECO:0000313" key="2">
    <source>
        <dbReference type="Proteomes" id="UP000427716"/>
    </source>
</evidence>
<evidence type="ECO:0000313" key="1">
    <source>
        <dbReference type="EMBL" id="QGT78940.1"/>
    </source>
</evidence>
<protein>
    <submittedName>
        <fullName evidence="1">Uncharacterized protein</fullName>
    </submittedName>
</protein>
<reference evidence="1 2" key="1">
    <citation type="submission" date="2019-11" db="EMBL/GenBank/DDBJ databases">
        <authorList>
            <person name="Zhang J."/>
            <person name="Sun C."/>
        </authorList>
    </citation>
    <scope>NUCLEOTIDE SEQUENCE [LARGE SCALE GENOMIC DNA]</scope>
    <source>
        <strain evidence="2">sp2</strain>
    </source>
</reference>
<dbReference type="AlphaFoldDB" id="A0A6I6CZS9"/>
<dbReference type="EMBL" id="CP046415">
    <property type="protein sequence ID" value="QGT78940.1"/>
    <property type="molecule type" value="Genomic_DNA"/>
</dbReference>
<dbReference type="Proteomes" id="UP000427716">
    <property type="component" value="Chromosome"/>
</dbReference>